<dbReference type="InterPro" id="IPR051536">
    <property type="entry name" value="UDG_Type-4/5"/>
</dbReference>
<keyword evidence="7" id="KW-0227">DNA damage</keyword>
<dbReference type="PANTHER" id="PTHR33693:SF1">
    <property type="entry name" value="TYPE-4 URACIL-DNA GLYCOSYLASE"/>
    <property type="match status" value="1"/>
</dbReference>
<keyword evidence="9" id="KW-0408">Iron</keyword>
<comment type="catalytic activity">
    <reaction evidence="1">
        <text>Hydrolyzes single-stranded DNA or mismatched double-stranded DNA and polynucleotides, releasing free uracil.</text>
        <dbReference type="EC" id="3.2.2.27"/>
    </reaction>
</comment>
<proteinExistence type="inferred from homology"/>
<dbReference type="InterPro" id="IPR005122">
    <property type="entry name" value="Uracil-DNA_glycosylase-like"/>
</dbReference>
<comment type="similarity">
    <text evidence="2">Belongs to the uracil-DNA glycosylase (UDG) superfamily. Type 4 (UDGa) family.</text>
</comment>
<dbReference type="SMART" id="SM00987">
    <property type="entry name" value="UreE_C"/>
    <property type="match status" value="1"/>
</dbReference>
<organism evidence="13 14">
    <name type="scientific">Brevirhabdus pacifica</name>
    <dbReference type="NCBI Taxonomy" id="1267768"/>
    <lineage>
        <taxon>Bacteria</taxon>
        <taxon>Pseudomonadati</taxon>
        <taxon>Pseudomonadota</taxon>
        <taxon>Alphaproteobacteria</taxon>
        <taxon>Rhodobacterales</taxon>
        <taxon>Paracoccaceae</taxon>
        <taxon>Brevirhabdus</taxon>
    </lineage>
</organism>
<accession>A0A2M9DDF4</accession>
<dbReference type="Gene3D" id="3.40.470.10">
    <property type="entry name" value="Uracil-DNA glycosylase-like domain"/>
    <property type="match status" value="1"/>
</dbReference>
<evidence type="ECO:0000256" key="10">
    <source>
        <dbReference type="ARBA" id="ARBA00023014"/>
    </source>
</evidence>
<reference evidence="13 14" key="1">
    <citation type="submission" date="2017-01" db="EMBL/GenBank/DDBJ databases">
        <title>Genomic analysis of Xuhuaishuia manganoxidans DY6-4.</title>
        <authorList>
            <person name="Wang X."/>
        </authorList>
    </citation>
    <scope>NUCLEOTIDE SEQUENCE [LARGE SCALE GENOMIC DNA]</scope>
    <source>
        <strain evidence="13 14">DY6-4</strain>
    </source>
</reference>
<keyword evidence="10" id="KW-0411">Iron-sulfur</keyword>
<dbReference type="NCBIfam" id="TIGR00758">
    <property type="entry name" value="UDG_fam4"/>
    <property type="match status" value="1"/>
</dbReference>
<dbReference type="InterPro" id="IPR036895">
    <property type="entry name" value="Uracil-DNA_glycosylase-like_sf"/>
</dbReference>
<protein>
    <recommendedName>
        <fullName evidence="4">Type-4 uracil-DNA glycosylase</fullName>
        <ecNumber evidence="3">3.2.2.27</ecNumber>
    </recommendedName>
</protein>
<dbReference type="GO" id="GO:0006281">
    <property type="term" value="P:DNA repair"/>
    <property type="evidence" value="ECO:0007669"/>
    <property type="project" value="UniProtKB-KW"/>
</dbReference>
<evidence type="ECO:0000256" key="11">
    <source>
        <dbReference type="ARBA" id="ARBA00023204"/>
    </source>
</evidence>
<dbReference type="Proteomes" id="UP000187266">
    <property type="component" value="Chromosome"/>
</dbReference>
<dbReference type="RefSeq" id="WP_076979597.1">
    <property type="nucleotide sequence ID" value="NZ_CP019124.1"/>
</dbReference>
<dbReference type="GO" id="GO:0046872">
    <property type="term" value="F:metal ion binding"/>
    <property type="evidence" value="ECO:0007669"/>
    <property type="project" value="UniProtKB-KW"/>
</dbReference>
<dbReference type="InterPro" id="IPR005273">
    <property type="entry name" value="Ura-DNA_glyco_family4"/>
</dbReference>
<evidence type="ECO:0000256" key="6">
    <source>
        <dbReference type="ARBA" id="ARBA00022723"/>
    </source>
</evidence>
<feature type="region of interest" description="Disordered" evidence="12">
    <location>
        <begin position="44"/>
        <end position="79"/>
    </location>
</feature>
<gene>
    <name evidence="13" type="ORF">BV394_07490</name>
</gene>
<dbReference type="EMBL" id="CP019124">
    <property type="protein sequence ID" value="APX89574.1"/>
    <property type="molecule type" value="Genomic_DNA"/>
</dbReference>
<evidence type="ECO:0000313" key="14">
    <source>
        <dbReference type="Proteomes" id="UP000187266"/>
    </source>
</evidence>
<evidence type="ECO:0000256" key="4">
    <source>
        <dbReference type="ARBA" id="ARBA00019403"/>
    </source>
</evidence>
<accession>A0A1U7DHV5</accession>
<evidence type="ECO:0000256" key="12">
    <source>
        <dbReference type="SAM" id="MobiDB-lite"/>
    </source>
</evidence>
<dbReference type="Pfam" id="PF03167">
    <property type="entry name" value="UDG"/>
    <property type="match status" value="1"/>
</dbReference>
<dbReference type="EC" id="3.2.2.27" evidence="3"/>
<keyword evidence="14" id="KW-1185">Reference proteome</keyword>
<sequence>MDASLAETLDHQTARALLEWQIELGATEAIAEEPIDRFEAVDQPPARDAAQPGRSGTGAPASAGAAAPTGPTGHVPMPEVDPVAEATAAAMGAGDLEALARAQAAFEHCELKKGARNFVFSDGLAGARVMILGEAPGRDEDIEGRPFVGKAGQLLDRMLDAIGLARGAEDPGRAVYIANILPWRPPGNRDPQPDEVAMMMPFVEKHVALAAPDVLVLMGNVSCHACLGQKGITRLRGNWTEALGRPVLPMLHPAYLLRTPDAKRLAWADLLSLRARLERAEGDAG</sequence>
<evidence type="ECO:0000256" key="1">
    <source>
        <dbReference type="ARBA" id="ARBA00001400"/>
    </source>
</evidence>
<dbReference type="GO" id="GO:0004844">
    <property type="term" value="F:uracil DNA N-glycosylase activity"/>
    <property type="evidence" value="ECO:0007669"/>
    <property type="project" value="UniProtKB-EC"/>
</dbReference>
<dbReference type="PANTHER" id="PTHR33693">
    <property type="entry name" value="TYPE-5 URACIL-DNA GLYCOSYLASE"/>
    <property type="match status" value="1"/>
</dbReference>
<dbReference type="CDD" id="cd10030">
    <property type="entry name" value="UDG-F4_TTUDGA_SPO1dp_like"/>
    <property type="match status" value="1"/>
</dbReference>
<dbReference type="STRING" id="1267768.BV394_07490"/>
<feature type="compositionally biased region" description="Low complexity" evidence="12">
    <location>
        <begin position="52"/>
        <end position="73"/>
    </location>
</feature>
<evidence type="ECO:0000256" key="3">
    <source>
        <dbReference type="ARBA" id="ARBA00012030"/>
    </source>
</evidence>
<evidence type="ECO:0000256" key="7">
    <source>
        <dbReference type="ARBA" id="ARBA00022763"/>
    </source>
</evidence>
<evidence type="ECO:0000256" key="5">
    <source>
        <dbReference type="ARBA" id="ARBA00022485"/>
    </source>
</evidence>
<evidence type="ECO:0000256" key="2">
    <source>
        <dbReference type="ARBA" id="ARBA00006521"/>
    </source>
</evidence>
<evidence type="ECO:0000256" key="9">
    <source>
        <dbReference type="ARBA" id="ARBA00023004"/>
    </source>
</evidence>
<keyword evidence="6" id="KW-0479">Metal-binding</keyword>
<dbReference type="AlphaFoldDB" id="A0A1U7DHV5"/>
<keyword evidence="8" id="KW-0378">Hydrolase</keyword>
<dbReference type="SMART" id="SM00986">
    <property type="entry name" value="UDG"/>
    <property type="match status" value="1"/>
</dbReference>
<dbReference type="GO" id="GO:0051539">
    <property type="term" value="F:4 iron, 4 sulfur cluster binding"/>
    <property type="evidence" value="ECO:0007669"/>
    <property type="project" value="UniProtKB-KW"/>
</dbReference>
<keyword evidence="5" id="KW-0004">4Fe-4S</keyword>
<evidence type="ECO:0000256" key="8">
    <source>
        <dbReference type="ARBA" id="ARBA00022801"/>
    </source>
</evidence>
<dbReference type="SUPFAM" id="SSF52141">
    <property type="entry name" value="Uracil-DNA glycosylase-like"/>
    <property type="match status" value="1"/>
</dbReference>
<name>A0A1U7DHV5_9RHOB</name>
<evidence type="ECO:0000313" key="13">
    <source>
        <dbReference type="EMBL" id="APX89574.1"/>
    </source>
</evidence>
<dbReference type="OrthoDB" id="5290748at2"/>
<keyword evidence="11" id="KW-0234">DNA repair</keyword>